<keyword evidence="3" id="KW-0732">Signal</keyword>
<organism evidence="4 5">
    <name type="scientific">Vitrella brassicaformis (strain CCMP3155)</name>
    <dbReference type="NCBI Taxonomy" id="1169540"/>
    <lineage>
        <taxon>Eukaryota</taxon>
        <taxon>Sar</taxon>
        <taxon>Alveolata</taxon>
        <taxon>Colpodellida</taxon>
        <taxon>Vitrellaceae</taxon>
        <taxon>Vitrella</taxon>
    </lineage>
</organism>
<feature type="signal peptide" evidence="3">
    <location>
        <begin position="1"/>
        <end position="19"/>
    </location>
</feature>
<feature type="region of interest" description="Disordered" evidence="1">
    <location>
        <begin position="101"/>
        <end position="196"/>
    </location>
</feature>
<evidence type="ECO:0000313" key="5">
    <source>
        <dbReference type="Proteomes" id="UP000041254"/>
    </source>
</evidence>
<keyword evidence="2" id="KW-0472">Membrane</keyword>
<keyword evidence="5" id="KW-1185">Reference proteome</keyword>
<dbReference type="InParanoid" id="A0A0G4F6P1"/>
<protein>
    <recommendedName>
        <fullName evidence="6">Ion transport domain-containing protein</fullName>
    </recommendedName>
</protein>
<evidence type="ECO:0000256" key="1">
    <source>
        <dbReference type="SAM" id="MobiDB-lite"/>
    </source>
</evidence>
<dbReference type="EMBL" id="CDMY01000384">
    <property type="protein sequence ID" value="CEM08096.1"/>
    <property type="molecule type" value="Genomic_DNA"/>
</dbReference>
<dbReference type="AlphaFoldDB" id="A0A0G4F6P1"/>
<keyword evidence="2" id="KW-0812">Transmembrane</keyword>
<feature type="compositionally biased region" description="Polar residues" evidence="1">
    <location>
        <begin position="133"/>
        <end position="145"/>
    </location>
</feature>
<feature type="compositionally biased region" description="Basic residues" evidence="1">
    <location>
        <begin position="112"/>
        <end position="125"/>
    </location>
</feature>
<proteinExistence type="predicted"/>
<evidence type="ECO:0008006" key="6">
    <source>
        <dbReference type="Google" id="ProtNLM"/>
    </source>
</evidence>
<feature type="chain" id="PRO_5005188154" description="Ion transport domain-containing protein" evidence="3">
    <location>
        <begin position="20"/>
        <end position="302"/>
    </location>
</feature>
<feature type="compositionally biased region" description="Basic residues" evidence="1">
    <location>
        <begin position="148"/>
        <end position="158"/>
    </location>
</feature>
<feature type="region of interest" description="Disordered" evidence="1">
    <location>
        <begin position="283"/>
        <end position="302"/>
    </location>
</feature>
<evidence type="ECO:0000313" key="4">
    <source>
        <dbReference type="EMBL" id="CEM08096.1"/>
    </source>
</evidence>
<evidence type="ECO:0000256" key="3">
    <source>
        <dbReference type="SAM" id="SignalP"/>
    </source>
</evidence>
<dbReference type="Proteomes" id="UP000041254">
    <property type="component" value="Unassembled WGS sequence"/>
</dbReference>
<name>A0A0G4F6P1_VITBC</name>
<accession>A0A0G4F6P1</accession>
<feature type="transmembrane region" description="Helical" evidence="2">
    <location>
        <begin position="229"/>
        <end position="254"/>
    </location>
</feature>
<dbReference type="VEuPathDB" id="CryptoDB:Vbra_5733"/>
<evidence type="ECO:0000256" key="2">
    <source>
        <dbReference type="SAM" id="Phobius"/>
    </source>
</evidence>
<reference evidence="4 5" key="1">
    <citation type="submission" date="2014-11" db="EMBL/GenBank/DDBJ databases">
        <authorList>
            <person name="Zhu J."/>
            <person name="Qi W."/>
            <person name="Song R."/>
        </authorList>
    </citation>
    <scope>NUCLEOTIDE SEQUENCE [LARGE SCALE GENOMIC DNA]</scope>
</reference>
<gene>
    <name evidence="4" type="ORF">Vbra_5733</name>
</gene>
<keyword evidence="2" id="KW-1133">Transmembrane helix</keyword>
<sequence>MWQLAPLCILLWLCPSITALGSSKEHEQLSASDPVARPLHQRVDLQHHLSRPRTIGDDDGHSFLLQFHAAQRPHFKLAPAMEQMIEREDEAEDRGGIITTAKAHNPFNDGRNHRRPHSWHQHPNHNYHPPAASNHTHPASSSVSLQRRPGHHHHHKGNHGVVLAPKHGENSSQGTERQKPASSAAPGGTTSIPVEGEDRLTLSRIAYETLQLFLSPNGEPKYILGLPRLAWVIVLDFVAMIAFLMCIPCVLSVAKNGCGWCLRAATQVHPGLRRCPSRRLPMATHSRTGPMVPRQPTTDTNR</sequence>